<keyword evidence="3" id="KW-1185">Reference proteome</keyword>
<proteinExistence type="predicted"/>
<feature type="region of interest" description="Disordered" evidence="1">
    <location>
        <begin position="1"/>
        <end position="53"/>
    </location>
</feature>
<name>A0ABY3XKW1_9ACTN</name>
<organism evidence="2 3">
    <name type="scientific">Streptomyces tubbatahanensis</name>
    <dbReference type="NCBI Taxonomy" id="2923272"/>
    <lineage>
        <taxon>Bacteria</taxon>
        <taxon>Bacillati</taxon>
        <taxon>Actinomycetota</taxon>
        <taxon>Actinomycetes</taxon>
        <taxon>Kitasatosporales</taxon>
        <taxon>Streptomycetaceae</taxon>
        <taxon>Streptomyces</taxon>
    </lineage>
</organism>
<evidence type="ECO:0000313" key="3">
    <source>
        <dbReference type="Proteomes" id="UP001202244"/>
    </source>
</evidence>
<protein>
    <submittedName>
        <fullName evidence="2">Uncharacterized protein</fullName>
    </submittedName>
</protein>
<evidence type="ECO:0000256" key="1">
    <source>
        <dbReference type="SAM" id="MobiDB-lite"/>
    </source>
</evidence>
<evidence type="ECO:0000313" key="2">
    <source>
        <dbReference type="EMBL" id="UNS95048.1"/>
    </source>
</evidence>
<dbReference type="Proteomes" id="UP001202244">
    <property type="component" value="Chromosome"/>
</dbReference>
<feature type="compositionally biased region" description="Low complexity" evidence="1">
    <location>
        <begin position="21"/>
        <end position="34"/>
    </location>
</feature>
<accession>A0ABY3XKW1</accession>
<dbReference type="EMBL" id="CP093846">
    <property type="protein sequence ID" value="UNS95048.1"/>
    <property type="molecule type" value="Genomic_DNA"/>
</dbReference>
<sequence>MGVPRLKDLSPLARQQHVDRSAGTSGDSTATSNNRTRRSARRSADFQSNNSVL</sequence>
<reference evidence="2 3" key="1">
    <citation type="journal article" date="2023" name="Microbiol. Spectr.">
        <title>Synergy between Genome Mining, Metabolomics, and Bioinformatics Uncovers Antibacterial Chlorinated Carbazole Alkaloids and Their Biosynthetic Gene Cluster from Streptomyces tubbatahanensis sp. nov., a Novel Actinomycete Isolated from Sulu Sea, Philippines.</title>
        <authorList>
            <person name="Tenebro C.P."/>
            <person name="Trono D.J.V.L."/>
            <person name="Balida L.A.P."/>
            <person name="Bayog L.K.A."/>
            <person name="Bruna J.R."/>
            <person name="Sabido E.M."/>
            <person name="Caspe D.P.C."/>
            <person name="de Los Santos E.L.C."/>
            <person name="Saludes J.P."/>
            <person name="Dalisay D.S."/>
        </authorList>
    </citation>
    <scope>NUCLEOTIDE SEQUENCE [LARGE SCALE GENOMIC DNA]</scope>
    <source>
        <strain evidence="2 3">DSD3025</strain>
    </source>
</reference>
<dbReference type="RefSeq" id="WP_242748395.1">
    <property type="nucleotide sequence ID" value="NZ_CP093846.1"/>
</dbReference>
<gene>
    <name evidence="2" type="ORF">MMF93_00160</name>
</gene>